<feature type="domain" description="PEGA" evidence="2">
    <location>
        <begin position="113"/>
        <end position="178"/>
    </location>
</feature>
<keyword evidence="1" id="KW-1133">Transmembrane helix</keyword>
<evidence type="ECO:0000313" key="4">
    <source>
        <dbReference type="Proteomes" id="UP000245934"/>
    </source>
</evidence>
<gene>
    <name evidence="3" type="ORF">DLD82_06330</name>
</gene>
<evidence type="ECO:0000256" key="1">
    <source>
        <dbReference type="SAM" id="Phobius"/>
    </source>
</evidence>
<dbReference type="GeneID" id="97608997"/>
<dbReference type="AlphaFoldDB" id="A0A2V2N9E4"/>
<dbReference type="Proteomes" id="UP000245934">
    <property type="component" value="Unassembled WGS sequence"/>
</dbReference>
<keyword evidence="4" id="KW-1185">Reference proteome</keyword>
<feature type="domain" description="PEGA" evidence="2">
    <location>
        <begin position="43"/>
        <end position="94"/>
    </location>
</feature>
<name>A0A2V2N9E4_9EURY</name>
<comment type="caution">
    <text evidence="3">The sequence shown here is derived from an EMBL/GenBank/DDBJ whole genome shotgun (WGS) entry which is preliminary data.</text>
</comment>
<dbReference type="Pfam" id="PF08308">
    <property type="entry name" value="PEGA"/>
    <property type="match status" value="5"/>
</dbReference>
<dbReference type="RefSeq" id="WP_109940273.1">
    <property type="nucleotide sequence ID" value="NZ_CP176366.1"/>
</dbReference>
<feature type="domain" description="PEGA" evidence="2">
    <location>
        <begin position="186"/>
        <end position="253"/>
    </location>
</feature>
<evidence type="ECO:0000259" key="2">
    <source>
        <dbReference type="Pfam" id="PF08308"/>
    </source>
</evidence>
<sequence length="437" mass="46745">MQEQKQPSITRTVRLFLLTVLVGIVFIFTPALAVEENAGYFEVTSVPEGADVFIGSQFMGETPVLVSSRNQTGGTTIKVMKRDYETWEQNIAGTPGPGQVVPIKALLVPLSPFGTLEVSSSPSGALVTVDNGMGQMTPWTYRDITTGTHLVSLFLSGFEPYIVNIEVPPGQVTKLHAQMTVRSGAGSLQVSTVPGGASVYVDGVYSGTTNTAIGNIPPGKHRVVITKAGYEDVEEWVLVSMKQVTFLNKNLVPATKSSDGAVVITSDPPGASVFLDGQFKGTTETGRPLELTGISPGNHTVYLSIRNYEDNTSTIEVKAGEITPISIRLNPSPMPQDCGKLILNTEPSGADIYVDGKLVGVTPATVDSVCSGKHTYRLVLEEYQEYSSDVDLIPGQVLQVNTVLIPVDKPSEETPLAPVPVIIAILVLSLLVFTRRK</sequence>
<proteinExistence type="predicted"/>
<keyword evidence="1" id="KW-0812">Transmembrane</keyword>
<evidence type="ECO:0000313" key="3">
    <source>
        <dbReference type="EMBL" id="PWR75195.1"/>
    </source>
</evidence>
<dbReference type="EMBL" id="QGMZ01000012">
    <property type="protein sequence ID" value="PWR75195.1"/>
    <property type="molecule type" value="Genomic_DNA"/>
</dbReference>
<feature type="transmembrane region" description="Helical" evidence="1">
    <location>
        <begin position="416"/>
        <end position="434"/>
    </location>
</feature>
<accession>A0A2V2N9E4</accession>
<dbReference type="PANTHER" id="PTHR36194:SF1">
    <property type="entry name" value="S-LAYER-LIKE PROTEIN"/>
    <property type="match status" value="1"/>
</dbReference>
<reference evidence="3 4" key="1">
    <citation type="submission" date="2018-05" db="EMBL/GenBank/DDBJ databases">
        <title>Draft genome of Methanospirillum stamsii Pt1.</title>
        <authorList>
            <person name="Dueholm M.S."/>
            <person name="Nielsen P.H."/>
            <person name="Bakmann L.F."/>
            <person name="Otzen D.E."/>
        </authorList>
    </citation>
    <scope>NUCLEOTIDE SEQUENCE [LARGE SCALE GENOMIC DNA]</scope>
    <source>
        <strain evidence="3 4">Pt1</strain>
    </source>
</reference>
<protein>
    <recommendedName>
        <fullName evidence="2">PEGA domain-containing protein</fullName>
    </recommendedName>
</protein>
<feature type="domain" description="PEGA" evidence="2">
    <location>
        <begin position="339"/>
        <end position="404"/>
    </location>
</feature>
<dbReference type="PANTHER" id="PTHR36194">
    <property type="entry name" value="S-LAYER-LIKE PROTEIN"/>
    <property type="match status" value="1"/>
</dbReference>
<dbReference type="OrthoDB" id="95942at2157"/>
<feature type="domain" description="PEGA" evidence="2">
    <location>
        <begin position="261"/>
        <end position="332"/>
    </location>
</feature>
<organism evidence="3 4">
    <name type="scientific">Methanospirillum stamsii</name>
    <dbReference type="NCBI Taxonomy" id="1277351"/>
    <lineage>
        <taxon>Archaea</taxon>
        <taxon>Methanobacteriati</taxon>
        <taxon>Methanobacteriota</taxon>
        <taxon>Stenosarchaea group</taxon>
        <taxon>Methanomicrobia</taxon>
        <taxon>Methanomicrobiales</taxon>
        <taxon>Methanospirillaceae</taxon>
        <taxon>Methanospirillum</taxon>
    </lineage>
</organism>
<keyword evidence="1" id="KW-0472">Membrane</keyword>
<dbReference type="InterPro" id="IPR013229">
    <property type="entry name" value="PEGA"/>
</dbReference>